<accession>A0AAV8RSM7</accession>
<comment type="caution">
    <text evidence="8">The sequence shown here is derived from an EMBL/GenBank/DDBJ whole genome shotgun (WGS) entry which is preliminary data.</text>
</comment>
<dbReference type="Pfam" id="PF07086">
    <property type="entry name" value="Jagunal"/>
    <property type="match status" value="1"/>
</dbReference>
<feature type="transmembrane region" description="Helical" evidence="7">
    <location>
        <begin position="40"/>
        <end position="62"/>
    </location>
</feature>
<dbReference type="Proteomes" id="UP001222027">
    <property type="component" value="Unassembled WGS sequence"/>
</dbReference>
<dbReference type="EMBL" id="JAQQAF010000001">
    <property type="protein sequence ID" value="KAJ8511211.1"/>
    <property type="molecule type" value="Genomic_DNA"/>
</dbReference>
<evidence type="ECO:0000256" key="2">
    <source>
        <dbReference type="ARBA" id="ARBA00008462"/>
    </source>
</evidence>
<feature type="transmembrane region" description="Helical" evidence="7">
    <location>
        <begin position="98"/>
        <end position="119"/>
    </location>
</feature>
<sequence>MQQRSVSASRRPSGTDGSDFSYRMVVDSRYTRVAKGKSRLGALLAAQTASQVVWTSLMLLSASHEKRFETFAAISVSVGFISLGIGELGRRRSHIILLRLYAIISCIATVLSVACIIRSDLHWKVMQYQSTSDVTYYELLEIGRTLIGVMLQILIIITTAIRGRNLFDRWGFSLLRNRFSVLGFITRA</sequence>
<evidence type="ECO:0000256" key="5">
    <source>
        <dbReference type="ARBA" id="ARBA00022989"/>
    </source>
</evidence>
<protein>
    <submittedName>
        <fullName evidence="8">Uncharacterized protein</fullName>
    </submittedName>
</protein>
<keyword evidence="4" id="KW-0256">Endoplasmic reticulum</keyword>
<keyword evidence="9" id="KW-1185">Reference proteome</keyword>
<evidence type="ECO:0000256" key="6">
    <source>
        <dbReference type="ARBA" id="ARBA00023136"/>
    </source>
</evidence>
<dbReference type="GO" id="GO:0016192">
    <property type="term" value="P:vesicle-mediated transport"/>
    <property type="evidence" value="ECO:0007669"/>
    <property type="project" value="TreeGrafter"/>
</dbReference>
<evidence type="ECO:0000256" key="7">
    <source>
        <dbReference type="SAM" id="Phobius"/>
    </source>
</evidence>
<comment type="subcellular location">
    <subcellularLocation>
        <location evidence="1">Endoplasmic reticulum membrane</location>
        <topology evidence="1">Multi-pass membrane protein</topology>
    </subcellularLocation>
</comment>
<dbReference type="PANTHER" id="PTHR20955">
    <property type="entry name" value="PROTEIN JAGUNAL HOMOLOG 1"/>
    <property type="match status" value="1"/>
</dbReference>
<dbReference type="InterPro" id="IPR009787">
    <property type="entry name" value="Jagunal"/>
</dbReference>
<dbReference type="GO" id="GO:0007029">
    <property type="term" value="P:endoplasmic reticulum organization"/>
    <property type="evidence" value="ECO:0007669"/>
    <property type="project" value="InterPro"/>
</dbReference>
<dbReference type="AlphaFoldDB" id="A0AAV8RSM7"/>
<comment type="similarity">
    <text evidence="2">Belongs to the jagunal family.</text>
</comment>
<gene>
    <name evidence="8" type="ORF">OPV22_001645</name>
</gene>
<evidence type="ECO:0000256" key="3">
    <source>
        <dbReference type="ARBA" id="ARBA00022692"/>
    </source>
</evidence>
<keyword evidence="3 7" id="KW-0812">Transmembrane</keyword>
<keyword evidence="5 7" id="KW-1133">Transmembrane helix</keyword>
<evidence type="ECO:0000313" key="9">
    <source>
        <dbReference type="Proteomes" id="UP001222027"/>
    </source>
</evidence>
<organism evidence="8 9">
    <name type="scientific">Ensete ventricosum</name>
    <name type="common">Abyssinian banana</name>
    <name type="synonym">Musa ensete</name>
    <dbReference type="NCBI Taxonomy" id="4639"/>
    <lineage>
        <taxon>Eukaryota</taxon>
        <taxon>Viridiplantae</taxon>
        <taxon>Streptophyta</taxon>
        <taxon>Embryophyta</taxon>
        <taxon>Tracheophyta</taxon>
        <taxon>Spermatophyta</taxon>
        <taxon>Magnoliopsida</taxon>
        <taxon>Liliopsida</taxon>
        <taxon>Zingiberales</taxon>
        <taxon>Musaceae</taxon>
        <taxon>Ensete</taxon>
    </lineage>
</organism>
<proteinExistence type="inferred from homology"/>
<feature type="transmembrane region" description="Helical" evidence="7">
    <location>
        <begin position="139"/>
        <end position="161"/>
    </location>
</feature>
<reference evidence="8 9" key="1">
    <citation type="submission" date="2022-12" db="EMBL/GenBank/DDBJ databases">
        <title>Chromosome-scale assembly of the Ensete ventricosum genome.</title>
        <authorList>
            <person name="Dussert Y."/>
            <person name="Stocks J."/>
            <person name="Wendawek A."/>
            <person name="Woldeyes F."/>
            <person name="Nichols R.A."/>
            <person name="Borrell J.S."/>
        </authorList>
    </citation>
    <scope>NUCLEOTIDE SEQUENCE [LARGE SCALE GENOMIC DNA]</scope>
    <source>
        <strain evidence="9">cv. Maze</strain>
        <tissue evidence="8">Seeds</tissue>
    </source>
</reference>
<keyword evidence="6 7" id="KW-0472">Membrane</keyword>
<name>A0AAV8RSM7_ENSVE</name>
<evidence type="ECO:0000256" key="4">
    <source>
        <dbReference type="ARBA" id="ARBA00022824"/>
    </source>
</evidence>
<evidence type="ECO:0000256" key="1">
    <source>
        <dbReference type="ARBA" id="ARBA00004477"/>
    </source>
</evidence>
<evidence type="ECO:0000313" key="8">
    <source>
        <dbReference type="EMBL" id="KAJ8511211.1"/>
    </source>
</evidence>
<dbReference type="GO" id="GO:0005789">
    <property type="term" value="C:endoplasmic reticulum membrane"/>
    <property type="evidence" value="ECO:0007669"/>
    <property type="project" value="UniProtKB-SubCell"/>
</dbReference>
<dbReference type="PANTHER" id="PTHR20955:SF1">
    <property type="entry name" value="PROTEIN JAGUNAL HOMOLOG 1"/>
    <property type="match status" value="1"/>
</dbReference>
<feature type="transmembrane region" description="Helical" evidence="7">
    <location>
        <begin position="68"/>
        <end position="86"/>
    </location>
</feature>